<feature type="binding site" evidence="8">
    <location>
        <position position="14"/>
    </location>
    <ligand>
        <name>Mg(2+)</name>
        <dbReference type="ChEBI" id="CHEBI:18420"/>
    </ligand>
</feature>
<keyword evidence="4" id="KW-0931">ER-Golgi transport</keyword>
<keyword evidence="11" id="KW-1185">Reference proteome</keyword>
<keyword evidence="9" id="KW-1133">Transmembrane helix</keyword>
<evidence type="ECO:0000256" key="1">
    <source>
        <dbReference type="ARBA" id="ARBA00010290"/>
    </source>
</evidence>
<evidence type="ECO:0000256" key="9">
    <source>
        <dbReference type="SAM" id="Phobius"/>
    </source>
</evidence>
<dbReference type="GO" id="GO:0003924">
    <property type="term" value="F:GTPase activity"/>
    <property type="evidence" value="ECO:0007669"/>
    <property type="project" value="InterPro"/>
</dbReference>
<keyword evidence="5" id="KW-0813">Transport</keyword>
<keyword evidence="9" id="KW-0472">Membrane</keyword>
<evidence type="ECO:0000256" key="6">
    <source>
        <dbReference type="ARBA" id="ARBA00023134"/>
    </source>
</evidence>
<sequence>MRIRMVGFDVAGKTTILYKLKLGEIVTTIPTIGEGLYEGLDWLSKNIANKIGQSNCPERAYSADLSLGALLLAGLTGAEELLSLSVVSLVLIKLIASLYDLFFPPNAGLSKAFSPVILIAKSLFEVEILSRSEGFVSFSSCFTRAICFLCLILLLIEIAIIVK</sequence>
<keyword evidence="2" id="KW-0519">Myristate</keyword>
<dbReference type="InterPro" id="IPR006689">
    <property type="entry name" value="Small_GTPase_ARF/SAR"/>
</dbReference>
<dbReference type="GO" id="GO:0015031">
    <property type="term" value="P:protein transport"/>
    <property type="evidence" value="ECO:0007669"/>
    <property type="project" value="UniProtKB-KW"/>
</dbReference>
<keyword evidence="6 7" id="KW-0342">GTP-binding</keyword>
<dbReference type="GO" id="GO:0005525">
    <property type="term" value="F:GTP binding"/>
    <property type="evidence" value="ECO:0007669"/>
    <property type="project" value="UniProtKB-KW"/>
</dbReference>
<name>A0A8S0SZU7_OLEEU</name>
<dbReference type="GO" id="GO:0016192">
    <property type="term" value="P:vesicle-mediated transport"/>
    <property type="evidence" value="ECO:0007669"/>
    <property type="project" value="UniProtKB-KW"/>
</dbReference>
<dbReference type="SUPFAM" id="SSF52540">
    <property type="entry name" value="P-loop containing nucleoside triphosphate hydrolases"/>
    <property type="match status" value="1"/>
</dbReference>
<dbReference type="AlphaFoldDB" id="A0A8S0SZU7"/>
<dbReference type="Proteomes" id="UP000594638">
    <property type="component" value="Unassembled WGS sequence"/>
</dbReference>
<evidence type="ECO:0000256" key="4">
    <source>
        <dbReference type="ARBA" id="ARBA00022892"/>
    </source>
</evidence>
<feature type="transmembrane region" description="Helical" evidence="9">
    <location>
        <begin position="69"/>
        <end position="92"/>
    </location>
</feature>
<keyword evidence="3 7" id="KW-0547">Nucleotide-binding</keyword>
<dbReference type="Gramene" id="OE9A037274T1">
    <property type="protein sequence ID" value="OE9A037274C1"/>
    <property type="gene ID" value="OE9A037274"/>
</dbReference>
<comment type="similarity">
    <text evidence="1">Belongs to the small GTPase superfamily. Arf family.</text>
</comment>
<evidence type="ECO:0000256" key="5">
    <source>
        <dbReference type="ARBA" id="ARBA00022927"/>
    </source>
</evidence>
<keyword evidence="2" id="KW-0449">Lipoprotein</keyword>
<feature type="binding site" evidence="8">
    <location>
        <position position="31"/>
    </location>
    <ligand>
        <name>Mg(2+)</name>
        <dbReference type="ChEBI" id="CHEBI:18420"/>
    </ligand>
</feature>
<dbReference type="Gene3D" id="3.40.50.300">
    <property type="entry name" value="P-loop containing nucleotide triphosphate hydrolases"/>
    <property type="match status" value="1"/>
</dbReference>
<dbReference type="GO" id="GO:0046872">
    <property type="term" value="F:metal ion binding"/>
    <property type="evidence" value="ECO:0007669"/>
    <property type="project" value="UniProtKB-KW"/>
</dbReference>
<evidence type="ECO:0000256" key="8">
    <source>
        <dbReference type="PIRSR" id="PIRSR606689-2"/>
    </source>
</evidence>
<organism evidence="10 11">
    <name type="scientific">Olea europaea subsp. europaea</name>
    <dbReference type="NCBI Taxonomy" id="158383"/>
    <lineage>
        <taxon>Eukaryota</taxon>
        <taxon>Viridiplantae</taxon>
        <taxon>Streptophyta</taxon>
        <taxon>Embryophyta</taxon>
        <taxon>Tracheophyta</taxon>
        <taxon>Spermatophyta</taxon>
        <taxon>Magnoliopsida</taxon>
        <taxon>eudicotyledons</taxon>
        <taxon>Gunneridae</taxon>
        <taxon>Pentapetalae</taxon>
        <taxon>asterids</taxon>
        <taxon>lamiids</taxon>
        <taxon>Lamiales</taxon>
        <taxon>Oleaceae</taxon>
        <taxon>Oleeae</taxon>
        <taxon>Olea</taxon>
    </lineage>
</organism>
<dbReference type="Pfam" id="PF00025">
    <property type="entry name" value="Arf"/>
    <property type="match status" value="1"/>
</dbReference>
<evidence type="ECO:0000256" key="3">
    <source>
        <dbReference type="ARBA" id="ARBA00022741"/>
    </source>
</evidence>
<gene>
    <name evidence="10" type="ORF">OLEA9_A037274</name>
</gene>
<keyword evidence="9" id="KW-0812">Transmembrane</keyword>
<feature type="transmembrane region" description="Helical" evidence="9">
    <location>
        <begin position="141"/>
        <end position="162"/>
    </location>
</feature>
<dbReference type="InterPro" id="IPR024156">
    <property type="entry name" value="Small_GTPase_ARF"/>
</dbReference>
<dbReference type="OrthoDB" id="2011769at2759"/>
<feature type="binding site" evidence="7">
    <location>
        <begin position="7"/>
        <end position="14"/>
    </location>
    <ligand>
        <name>GTP</name>
        <dbReference type="ChEBI" id="CHEBI:37565"/>
    </ligand>
</feature>
<accession>A0A8S0SZU7</accession>
<evidence type="ECO:0000313" key="10">
    <source>
        <dbReference type="EMBL" id="CAA2997839.1"/>
    </source>
</evidence>
<dbReference type="PANTHER" id="PTHR11711">
    <property type="entry name" value="ADP RIBOSYLATION FACTOR-RELATED"/>
    <property type="match status" value="1"/>
</dbReference>
<evidence type="ECO:0000256" key="2">
    <source>
        <dbReference type="ARBA" id="ARBA00022707"/>
    </source>
</evidence>
<proteinExistence type="inferred from homology"/>
<evidence type="ECO:0000313" key="11">
    <source>
        <dbReference type="Proteomes" id="UP000594638"/>
    </source>
</evidence>
<keyword evidence="8" id="KW-0479">Metal-binding</keyword>
<evidence type="ECO:0000256" key="7">
    <source>
        <dbReference type="PIRSR" id="PIRSR606689-1"/>
    </source>
</evidence>
<keyword evidence="8" id="KW-0460">Magnesium</keyword>
<reference evidence="10 11" key="1">
    <citation type="submission" date="2019-12" db="EMBL/GenBank/DDBJ databases">
        <authorList>
            <person name="Alioto T."/>
            <person name="Alioto T."/>
            <person name="Gomez Garrido J."/>
        </authorList>
    </citation>
    <scope>NUCLEOTIDE SEQUENCE [LARGE SCALE GENOMIC DNA]</scope>
</reference>
<protein>
    <submittedName>
        <fullName evidence="10">ADP-ribosylation factor 4</fullName>
    </submittedName>
</protein>
<comment type="caution">
    <text evidence="10">The sequence shown here is derived from an EMBL/GenBank/DDBJ whole genome shotgun (WGS) entry which is preliminary data.</text>
</comment>
<dbReference type="EMBL" id="CACTIH010005570">
    <property type="protein sequence ID" value="CAA2997839.1"/>
    <property type="molecule type" value="Genomic_DNA"/>
</dbReference>
<dbReference type="InterPro" id="IPR027417">
    <property type="entry name" value="P-loop_NTPase"/>
</dbReference>
<keyword evidence="5" id="KW-0653">Protein transport</keyword>